<feature type="domain" description="Transcription elongation factor GreA/GreB C-terminal" evidence="10">
    <location>
        <begin position="89"/>
        <end position="162"/>
    </location>
</feature>
<reference evidence="12 13" key="1">
    <citation type="submission" date="2019-08" db="EMBL/GenBank/DDBJ databases">
        <title>In-depth cultivation of the pig gut microbiome towards novel bacterial diversity and tailored functional studies.</title>
        <authorList>
            <person name="Wylensek D."/>
            <person name="Hitch T.C.A."/>
            <person name="Clavel T."/>
        </authorList>
    </citation>
    <scope>NUCLEOTIDE SEQUENCE [LARGE SCALE GENOMIC DNA]</scope>
    <source>
        <strain evidence="12 13">SM-530-WT-4B</strain>
    </source>
</reference>
<dbReference type="RefSeq" id="WP_320633465.1">
    <property type="nucleotide sequence ID" value="NZ_JAXDZJ010000030.1"/>
</dbReference>
<dbReference type="PANTHER" id="PTHR30437">
    <property type="entry name" value="TRANSCRIPTION ELONGATION FACTOR GREA"/>
    <property type="match status" value="1"/>
</dbReference>
<comment type="similarity">
    <text evidence="1 8 9">Belongs to the GreA/GreB family.</text>
</comment>
<dbReference type="FunFam" id="3.10.50.30:FF:000001">
    <property type="entry name" value="Transcription elongation factor GreA"/>
    <property type="match status" value="1"/>
</dbReference>
<dbReference type="NCBIfam" id="NF001261">
    <property type="entry name" value="PRK00226.1-2"/>
    <property type="match status" value="1"/>
</dbReference>
<evidence type="ECO:0000259" key="10">
    <source>
        <dbReference type="Pfam" id="PF01272"/>
    </source>
</evidence>
<proteinExistence type="inferred from homology"/>
<dbReference type="GO" id="GO:0003746">
    <property type="term" value="F:translation elongation factor activity"/>
    <property type="evidence" value="ECO:0007669"/>
    <property type="project" value="UniProtKB-KW"/>
</dbReference>
<gene>
    <name evidence="8 12" type="primary">greA</name>
    <name evidence="12" type="ORF">FYJ74_08530</name>
</gene>
<dbReference type="InterPro" id="IPR001437">
    <property type="entry name" value="Tscrpt_elong_fac_GreA/B_C"/>
</dbReference>
<keyword evidence="5 8" id="KW-0804">Transcription</keyword>
<dbReference type="NCBIfam" id="NF001263">
    <property type="entry name" value="PRK00226.1-4"/>
    <property type="match status" value="1"/>
</dbReference>
<evidence type="ECO:0000256" key="2">
    <source>
        <dbReference type="ARBA" id="ARBA00013729"/>
    </source>
</evidence>
<evidence type="ECO:0000259" key="11">
    <source>
        <dbReference type="Pfam" id="PF03449"/>
    </source>
</evidence>
<dbReference type="PIRSF" id="PIRSF006092">
    <property type="entry name" value="GreA_GreB"/>
    <property type="match status" value="1"/>
</dbReference>
<dbReference type="InterPro" id="IPR006359">
    <property type="entry name" value="Tscrpt_elong_fac_GreA"/>
</dbReference>
<dbReference type="GO" id="GO:0006354">
    <property type="term" value="P:DNA-templated transcription elongation"/>
    <property type="evidence" value="ECO:0007669"/>
    <property type="project" value="TreeGrafter"/>
</dbReference>
<evidence type="ECO:0000256" key="3">
    <source>
        <dbReference type="ARBA" id="ARBA00023015"/>
    </source>
</evidence>
<dbReference type="InterPro" id="IPR023459">
    <property type="entry name" value="Tscrpt_elong_fac_GreA/B_fam"/>
</dbReference>
<dbReference type="InterPro" id="IPR022691">
    <property type="entry name" value="Tscrpt_elong_fac_GreA/B_N"/>
</dbReference>
<keyword evidence="12" id="KW-0648">Protein biosynthesis</keyword>
<dbReference type="Gene3D" id="3.10.50.30">
    <property type="entry name" value="Transcription elongation factor, GreA/GreB, C-terminal domain"/>
    <property type="match status" value="1"/>
</dbReference>
<organism evidence="12 13">
    <name type="scientific">Pyramidobacter porci</name>
    <dbReference type="NCBI Taxonomy" id="2605789"/>
    <lineage>
        <taxon>Bacteria</taxon>
        <taxon>Thermotogati</taxon>
        <taxon>Synergistota</taxon>
        <taxon>Synergistia</taxon>
        <taxon>Synergistales</taxon>
        <taxon>Dethiosulfovibrionaceae</taxon>
        <taxon>Pyramidobacter</taxon>
    </lineage>
</organism>
<dbReference type="InterPro" id="IPR018151">
    <property type="entry name" value="TF_GreA/GreB_CS"/>
</dbReference>
<comment type="function">
    <text evidence="6 8 9">Necessary for efficient RNA polymerase transcription elongation past template-encoded arresting sites. The arresting sites in DNA have the property of trapping a certain fraction of elongating RNA polymerases that pass through, resulting in locked ternary complexes. Cleavage of the nascent transcript by cleavage factors such as GreA or GreB allows the resumption of elongation from the new 3'terminus. GreA releases sequences of 2 to 3 nucleotides.</text>
</comment>
<dbReference type="HAMAP" id="MF_00105">
    <property type="entry name" value="GreA_GreB"/>
    <property type="match status" value="1"/>
</dbReference>
<dbReference type="AlphaFoldDB" id="A0A6L5YD58"/>
<evidence type="ECO:0000256" key="1">
    <source>
        <dbReference type="ARBA" id="ARBA00008213"/>
    </source>
</evidence>
<dbReference type="GO" id="GO:0003677">
    <property type="term" value="F:DNA binding"/>
    <property type="evidence" value="ECO:0007669"/>
    <property type="project" value="UniProtKB-UniRule"/>
</dbReference>
<keyword evidence="13" id="KW-1185">Reference proteome</keyword>
<sequence length="164" mass="18498">MAEHKHNDDAVLMTQEGYDKLSTELKQLRSEERYKIARRIEEARSFGDLSENAEYAAAKDDQAKLEGKIQVMEYQLSRAKIIDSASLDNSHVSVGTTVTIMDITHNKEFVYSIVSSEESDPEKGFISSVSPVGRALMNKRVGDEVPVKVPMGIRKLKIRKIRVK</sequence>
<evidence type="ECO:0000256" key="7">
    <source>
        <dbReference type="ARBA" id="ARBA00030776"/>
    </source>
</evidence>
<dbReference type="Proteomes" id="UP000473699">
    <property type="component" value="Unassembled WGS sequence"/>
</dbReference>
<dbReference type="Gene3D" id="1.10.287.180">
    <property type="entry name" value="Transcription elongation factor, GreA/GreB, N-terminal domain"/>
    <property type="match status" value="1"/>
</dbReference>
<evidence type="ECO:0000313" key="13">
    <source>
        <dbReference type="Proteomes" id="UP000473699"/>
    </source>
</evidence>
<comment type="caution">
    <text evidence="12">The sequence shown here is derived from an EMBL/GenBank/DDBJ whole genome shotgun (WGS) entry which is preliminary data.</text>
</comment>
<feature type="domain" description="Transcription elongation factor GreA/GreB N-terminal" evidence="11">
    <location>
        <begin position="11"/>
        <end position="81"/>
    </location>
</feature>
<dbReference type="Pfam" id="PF03449">
    <property type="entry name" value="GreA_GreB_N"/>
    <property type="match status" value="1"/>
</dbReference>
<dbReference type="EMBL" id="VUNH01000009">
    <property type="protein sequence ID" value="MST56075.1"/>
    <property type="molecule type" value="Genomic_DNA"/>
</dbReference>
<dbReference type="PANTHER" id="PTHR30437:SF4">
    <property type="entry name" value="TRANSCRIPTION ELONGATION FACTOR GREA"/>
    <property type="match status" value="1"/>
</dbReference>
<name>A0A6L5YD58_9BACT</name>
<dbReference type="InterPro" id="IPR036953">
    <property type="entry name" value="GreA/GreB_C_sf"/>
</dbReference>
<evidence type="ECO:0000256" key="4">
    <source>
        <dbReference type="ARBA" id="ARBA00023125"/>
    </source>
</evidence>
<dbReference type="FunFam" id="1.10.287.180:FF:000001">
    <property type="entry name" value="Transcription elongation factor GreA"/>
    <property type="match status" value="1"/>
</dbReference>
<dbReference type="SUPFAM" id="SSF54534">
    <property type="entry name" value="FKBP-like"/>
    <property type="match status" value="1"/>
</dbReference>
<dbReference type="GO" id="GO:0070063">
    <property type="term" value="F:RNA polymerase binding"/>
    <property type="evidence" value="ECO:0007669"/>
    <property type="project" value="InterPro"/>
</dbReference>
<accession>A0A6L5YD58</accession>
<dbReference type="GO" id="GO:0032784">
    <property type="term" value="P:regulation of DNA-templated transcription elongation"/>
    <property type="evidence" value="ECO:0007669"/>
    <property type="project" value="UniProtKB-UniRule"/>
</dbReference>
<keyword evidence="4 8" id="KW-0238">DNA-binding</keyword>
<protein>
    <recommendedName>
        <fullName evidence="2 8">Transcription elongation factor GreA</fullName>
    </recommendedName>
    <alternativeName>
        <fullName evidence="7 8">Transcript cleavage factor GreA</fullName>
    </alternativeName>
</protein>
<evidence type="ECO:0000313" key="12">
    <source>
        <dbReference type="EMBL" id="MST56075.1"/>
    </source>
</evidence>
<evidence type="ECO:0000256" key="6">
    <source>
        <dbReference type="ARBA" id="ARBA00024916"/>
    </source>
</evidence>
<dbReference type="PROSITE" id="PS00829">
    <property type="entry name" value="GREAB_1"/>
    <property type="match status" value="1"/>
</dbReference>
<keyword evidence="3 8" id="KW-0805">Transcription regulation</keyword>
<keyword evidence="12" id="KW-0251">Elongation factor</keyword>
<dbReference type="InterPro" id="IPR028624">
    <property type="entry name" value="Tscrpt_elong_fac_GreA/B"/>
</dbReference>
<evidence type="ECO:0000256" key="9">
    <source>
        <dbReference type="RuleBase" id="RU000556"/>
    </source>
</evidence>
<dbReference type="InterPro" id="IPR036805">
    <property type="entry name" value="Tscrpt_elong_fac_GreA/B_N_sf"/>
</dbReference>
<dbReference type="NCBIfam" id="TIGR01462">
    <property type="entry name" value="greA"/>
    <property type="match status" value="1"/>
</dbReference>
<dbReference type="Pfam" id="PF01272">
    <property type="entry name" value="GreA_GreB"/>
    <property type="match status" value="1"/>
</dbReference>
<evidence type="ECO:0000256" key="5">
    <source>
        <dbReference type="ARBA" id="ARBA00023163"/>
    </source>
</evidence>
<dbReference type="SUPFAM" id="SSF46557">
    <property type="entry name" value="GreA transcript cleavage protein, N-terminal domain"/>
    <property type="match status" value="1"/>
</dbReference>
<evidence type="ECO:0000256" key="8">
    <source>
        <dbReference type="HAMAP-Rule" id="MF_00105"/>
    </source>
</evidence>